<dbReference type="GO" id="GO:0006556">
    <property type="term" value="P:S-adenosylmethionine biosynthetic process"/>
    <property type="evidence" value="ECO:0007669"/>
    <property type="project" value="TreeGrafter"/>
</dbReference>
<dbReference type="GO" id="GO:0009243">
    <property type="term" value="P:O antigen biosynthetic process"/>
    <property type="evidence" value="ECO:0007669"/>
    <property type="project" value="UniProtKB-UniPathway"/>
</dbReference>
<dbReference type="InterPro" id="IPR029903">
    <property type="entry name" value="RmlD-like-bd"/>
</dbReference>
<dbReference type="RefSeq" id="WP_086742516.1">
    <property type="nucleotide sequence ID" value="NZ_MWPV01000001.1"/>
</dbReference>
<dbReference type="EMBL" id="MWPV01000001">
    <property type="protein sequence ID" value="OUL59121.1"/>
    <property type="molecule type" value="Genomic_DNA"/>
</dbReference>
<reference evidence="8 9" key="1">
    <citation type="submission" date="2017-02" db="EMBL/GenBank/DDBJ databases">
        <title>Pseudoalteromonas ulvae TC14 Genome.</title>
        <authorList>
            <person name="Molmeret M."/>
        </authorList>
    </citation>
    <scope>NUCLEOTIDE SEQUENCE [LARGE SCALE GENOMIC DNA]</scope>
    <source>
        <strain evidence="8">TC14</strain>
    </source>
</reference>
<dbReference type="UniPathway" id="UPA00124"/>
<evidence type="ECO:0000256" key="1">
    <source>
        <dbReference type="ARBA" id="ARBA00004781"/>
    </source>
</evidence>
<comment type="catalytic activity">
    <reaction evidence="5 6">
        <text>dTDP-beta-L-rhamnose + NADP(+) = dTDP-4-dehydro-beta-L-rhamnose + NADPH + H(+)</text>
        <dbReference type="Rhea" id="RHEA:21796"/>
        <dbReference type="ChEBI" id="CHEBI:15378"/>
        <dbReference type="ChEBI" id="CHEBI:57510"/>
        <dbReference type="ChEBI" id="CHEBI:57783"/>
        <dbReference type="ChEBI" id="CHEBI:58349"/>
        <dbReference type="ChEBI" id="CHEBI:62830"/>
        <dbReference type="EC" id="1.1.1.133"/>
    </reaction>
</comment>
<evidence type="ECO:0000259" key="7">
    <source>
        <dbReference type="Pfam" id="PF04321"/>
    </source>
</evidence>
<comment type="pathway">
    <text evidence="1 6">Carbohydrate biosynthesis; dTDP-L-rhamnose biosynthesis.</text>
</comment>
<evidence type="ECO:0000256" key="3">
    <source>
        <dbReference type="ARBA" id="ARBA00012929"/>
    </source>
</evidence>
<proteinExistence type="inferred from homology"/>
<evidence type="ECO:0000313" key="9">
    <source>
        <dbReference type="Proteomes" id="UP000194841"/>
    </source>
</evidence>
<accession>A0A244CU52</accession>
<dbReference type="PANTHER" id="PTHR10491:SF4">
    <property type="entry name" value="METHIONINE ADENOSYLTRANSFERASE 2 SUBUNIT BETA"/>
    <property type="match status" value="1"/>
</dbReference>
<comment type="similarity">
    <text evidence="2 6">Belongs to the dTDP-4-dehydrorhamnose reductase family.</text>
</comment>
<dbReference type="InterPro" id="IPR036291">
    <property type="entry name" value="NAD(P)-bd_dom_sf"/>
</dbReference>
<dbReference type="Proteomes" id="UP000194841">
    <property type="component" value="Unassembled WGS sequence"/>
</dbReference>
<dbReference type="PANTHER" id="PTHR10491">
    <property type="entry name" value="DTDP-4-DEHYDRORHAMNOSE REDUCTASE"/>
    <property type="match status" value="1"/>
</dbReference>
<dbReference type="Pfam" id="PF04321">
    <property type="entry name" value="RmlD_sub_bind"/>
    <property type="match status" value="1"/>
</dbReference>
<dbReference type="EC" id="1.1.1.133" evidence="3 6"/>
<dbReference type="InterPro" id="IPR005913">
    <property type="entry name" value="dTDP_dehydrorham_reduct"/>
</dbReference>
<evidence type="ECO:0000256" key="5">
    <source>
        <dbReference type="ARBA" id="ARBA00048200"/>
    </source>
</evidence>
<dbReference type="SUPFAM" id="SSF51735">
    <property type="entry name" value="NAD(P)-binding Rossmann-fold domains"/>
    <property type="match status" value="1"/>
</dbReference>
<comment type="cofactor">
    <cofactor evidence="6">
        <name>Mg(2+)</name>
        <dbReference type="ChEBI" id="CHEBI:18420"/>
    </cofactor>
    <text evidence="6">Binds 1 Mg(2+) ion per monomer.</text>
</comment>
<dbReference type="CDD" id="cd05254">
    <property type="entry name" value="dTDP_HR_like_SDR_e"/>
    <property type="match status" value="1"/>
</dbReference>
<evidence type="ECO:0000256" key="6">
    <source>
        <dbReference type="RuleBase" id="RU364082"/>
    </source>
</evidence>
<dbReference type="GO" id="GO:0048270">
    <property type="term" value="F:methionine adenosyltransferase regulator activity"/>
    <property type="evidence" value="ECO:0007669"/>
    <property type="project" value="TreeGrafter"/>
</dbReference>
<name>A0A244CU52_PSEDV</name>
<protein>
    <recommendedName>
        <fullName evidence="4 6">dTDP-4-dehydrorhamnose reductase</fullName>
        <ecNumber evidence="3 6">1.1.1.133</ecNumber>
    </recommendedName>
</protein>
<dbReference type="GO" id="GO:0048269">
    <property type="term" value="C:methionine adenosyltransferase complex"/>
    <property type="evidence" value="ECO:0007669"/>
    <property type="project" value="TreeGrafter"/>
</dbReference>
<evidence type="ECO:0000256" key="2">
    <source>
        <dbReference type="ARBA" id="ARBA00010944"/>
    </source>
</evidence>
<dbReference type="GO" id="GO:0008831">
    <property type="term" value="F:dTDP-4-dehydrorhamnose reductase activity"/>
    <property type="evidence" value="ECO:0007669"/>
    <property type="project" value="UniProtKB-EC"/>
</dbReference>
<gene>
    <name evidence="8" type="ORF">B1199_02255</name>
</gene>
<keyword evidence="9" id="KW-1185">Reference proteome</keyword>
<evidence type="ECO:0000256" key="4">
    <source>
        <dbReference type="ARBA" id="ARBA00017099"/>
    </source>
</evidence>
<sequence>MKKIMITGASGLLGRALMSTFTPNFTVLGTAFSRTSPPLHKLDLTDFTALEAFITEHQPDYLIHAAAERKPEVCQAQPEFTQQLNVSLPQKLAQLCHQYRIELFFISTDYVFDGLNPPYAENADTHPLNDYGLSKQQAEQAVLSYPAHNVIRVPVLYGQVEFIEESALTITWAQLQQNKQPAMDNWAIRYPTHVSDIAATLHDMLTKLTPSERGGVFHISDTTAHTKYALACALADAFGDDKTRIIAQDSAVGQAARPKNCQLQDTRLTQKGILYQRDATQGLIDAVRPFVAHS</sequence>
<evidence type="ECO:0000313" key="8">
    <source>
        <dbReference type="EMBL" id="OUL59121.1"/>
    </source>
</evidence>
<comment type="function">
    <text evidence="6">Catalyzes the reduction of dTDP-6-deoxy-L-lyxo-4-hexulose to yield dTDP-L-rhamnose.</text>
</comment>
<feature type="domain" description="RmlD-like substrate binding" evidence="7">
    <location>
        <begin position="3"/>
        <end position="287"/>
    </location>
</feature>
<dbReference type="AlphaFoldDB" id="A0A244CU52"/>
<dbReference type="Gene3D" id="3.40.50.720">
    <property type="entry name" value="NAD(P)-binding Rossmann-like Domain"/>
    <property type="match status" value="1"/>
</dbReference>
<dbReference type="UniPathway" id="UPA00281"/>
<keyword evidence="6" id="KW-0521">NADP</keyword>
<organism evidence="8 9">
    <name type="scientific">Pseudoalteromonas ulvae</name>
    <dbReference type="NCBI Taxonomy" id="107327"/>
    <lineage>
        <taxon>Bacteria</taxon>
        <taxon>Pseudomonadati</taxon>
        <taxon>Pseudomonadota</taxon>
        <taxon>Gammaproteobacteria</taxon>
        <taxon>Alteromonadales</taxon>
        <taxon>Pseudoalteromonadaceae</taxon>
        <taxon>Pseudoalteromonas</taxon>
    </lineage>
</organism>
<keyword evidence="6" id="KW-0560">Oxidoreductase</keyword>
<dbReference type="OrthoDB" id="9803892at2"/>
<comment type="caution">
    <text evidence="8">The sequence shown here is derived from an EMBL/GenBank/DDBJ whole genome shotgun (WGS) entry which is preliminary data.</text>
</comment>
<dbReference type="GO" id="GO:0019305">
    <property type="term" value="P:dTDP-rhamnose biosynthetic process"/>
    <property type="evidence" value="ECO:0007669"/>
    <property type="project" value="UniProtKB-UniPathway"/>
</dbReference>